<evidence type="ECO:0000313" key="1">
    <source>
        <dbReference type="EMBL" id="QYR52452.1"/>
    </source>
</evidence>
<sequence>MEVVNQFVVSPCVSVCEVDERDICVGCLRTLDEIARWGVMSHEERMHVMTELLPLREAGDVT</sequence>
<reference evidence="1 2" key="1">
    <citation type="submission" date="2021-08" db="EMBL/GenBank/DDBJ databases">
        <title>Lysobacter sp. strain CJ11 Genome sequencing and assembly.</title>
        <authorList>
            <person name="Kim I."/>
        </authorList>
    </citation>
    <scope>NUCLEOTIDE SEQUENCE [LARGE SCALE GENOMIC DNA]</scope>
    <source>
        <strain evidence="1 2">CJ11</strain>
    </source>
</reference>
<dbReference type="InterPro" id="IPR010710">
    <property type="entry name" value="DUF1289"/>
</dbReference>
<evidence type="ECO:0000313" key="2">
    <source>
        <dbReference type="Proteomes" id="UP000824755"/>
    </source>
</evidence>
<dbReference type="PANTHER" id="PTHR35175:SF2">
    <property type="entry name" value="DUF1289 DOMAIN-CONTAINING PROTEIN"/>
    <property type="match status" value="1"/>
</dbReference>
<keyword evidence="2" id="KW-1185">Reference proteome</keyword>
<gene>
    <name evidence="1" type="ORF">H8L67_07565</name>
</gene>
<dbReference type="EMBL" id="CP080544">
    <property type="protein sequence ID" value="QYR52452.1"/>
    <property type="molecule type" value="Genomic_DNA"/>
</dbReference>
<dbReference type="Proteomes" id="UP000824755">
    <property type="component" value="Chromosome"/>
</dbReference>
<proteinExistence type="predicted"/>
<protein>
    <submittedName>
        <fullName evidence="1">DUF1289 domain-containing protein</fullName>
    </submittedName>
</protein>
<name>A0ABX8WLF7_9GAMM</name>
<accession>A0ABX8WLF7</accession>
<dbReference type="Pfam" id="PF06945">
    <property type="entry name" value="DUF1289"/>
    <property type="match status" value="1"/>
</dbReference>
<dbReference type="PANTHER" id="PTHR35175">
    <property type="entry name" value="DUF1289 DOMAIN-CONTAINING PROTEIN"/>
    <property type="match status" value="1"/>
</dbReference>
<organism evidence="1 2">
    <name type="scientific">Lysobacter soyae</name>
    <dbReference type="NCBI Taxonomy" id="2764185"/>
    <lineage>
        <taxon>Bacteria</taxon>
        <taxon>Pseudomonadati</taxon>
        <taxon>Pseudomonadota</taxon>
        <taxon>Gammaproteobacteria</taxon>
        <taxon>Lysobacterales</taxon>
        <taxon>Lysobacteraceae</taxon>
        <taxon>Lysobacter</taxon>
    </lineage>
</organism>